<protein>
    <submittedName>
        <fullName evidence="2">Uncharacterized protein</fullName>
    </submittedName>
</protein>
<evidence type="ECO:0000256" key="1">
    <source>
        <dbReference type="SAM" id="Coils"/>
    </source>
</evidence>
<reference evidence="2" key="1">
    <citation type="submission" date="2022-08" db="EMBL/GenBank/DDBJ databases">
        <title>Novel sulphate-reducing endosymbionts in the free-living metamonad Anaeramoeba.</title>
        <authorList>
            <person name="Jerlstrom-Hultqvist J."/>
            <person name="Cepicka I."/>
            <person name="Gallot-Lavallee L."/>
            <person name="Salas-Leiva D."/>
            <person name="Curtis B.A."/>
            <person name="Zahonova K."/>
            <person name="Pipaliya S."/>
            <person name="Dacks J."/>
            <person name="Roger A.J."/>
        </authorList>
    </citation>
    <scope>NUCLEOTIDE SEQUENCE</scope>
    <source>
        <strain evidence="2">Busselton2</strain>
    </source>
</reference>
<evidence type="ECO:0000313" key="2">
    <source>
        <dbReference type="EMBL" id="KAJ3440519.1"/>
    </source>
</evidence>
<gene>
    <name evidence="2" type="ORF">M0812_14187</name>
</gene>
<sequence length="192" mass="23227">MNSVELLKFMNSIELFINYFEIQQKEIQNNYLLEQRKNVSLEKTNRKQEQVIDNYRSIEQKNENNITLLFEKQEKYDQIEQENHSLSDSNKKLNQENKKFQNKLILAKKEIIKLKEIIEELKNEIKEIKIKESMIKKDLINKNEQLQTVLSQKEKFIGDLKKKLIINTNFYTSKLTQERIEFERKLLSLNKK</sequence>
<accession>A0AAV7ZF20</accession>
<proteinExistence type="predicted"/>
<dbReference type="AlphaFoldDB" id="A0AAV7ZF20"/>
<dbReference type="EMBL" id="JANTQA010000030">
    <property type="protein sequence ID" value="KAJ3440519.1"/>
    <property type="molecule type" value="Genomic_DNA"/>
</dbReference>
<organism evidence="2 3">
    <name type="scientific">Anaeramoeba flamelloides</name>
    <dbReference type="NCBI Taxonomy" id="1746091"/>
    <lineage>
        <taxon>Eukaryota</taxon>
        <taxon>Metamonada</taxon>
        <taxon>Anaeramoebidae</taxon>
        <taxon>Anaeramoeba</taxon>
    </lineage>
</organism>
<keyword evidence="1" id="KW-0175">Coiled coil</keyword>
<dbReference type="Proteomes" id="UP001146793">
    <property type="component" value="Unassembled WGS sequence"/>
</dbReference>
<feature type="coiled-coil region" evidence="1">
    <location>
        <begin position="41"/>
        <end position="138"/>
    </location>
</feature>
<name>A0AAV7ZF20_9EUKA</name>
<comment type="caution">
    <text evidence="2">The sequence shown here is derived from an EMBL/GenBank/DDBJ whole genome shotgun (WGS) entry which is preliminary data.</text>
</comment>
<evidence type="ECO:0000313" key="3">
    <source>
        <dbReference type="Proteomes" id="UP001146793"/>
    </source>
</evidence>